<dbReference type="AlphaFoldDB" id="A0A098B5V6"/>
<dbReference type="EMBL" id="LK996017">
    <property type="protein sequence ID" value="CDX03732.1"/>
    <property type="molecule type" value="Genomic_DNA"/>
</dbReference>
<evidence type="ECO:0000313" key="1">
    <source>
        <dbReference type="EMBL" id="CDX03732.1"/>
    </source>
</evidence>
<reference evidence="1" key="1">
    <citation type="submission" date="2014-07" db="EMBL/GenBank/DDBJ databases">
        <authorList>
            <person name="Hornung V.Bastian."/>
        </authorList>
    </citation>
    <scope>NUCLEOTIDE SEQUENCE</scope>
    <source>
        <strain evidence="1">PCE-S</strain>
    </source>
</reference>
<protein>
    <submittedName>
        <fullName evidence="1">Zinc-ribbon domain</fullName>
    </submittedName>
</protein>
<name>A0A098B5V6_DESHA</name>
<organism evidence="1">
    <name type="scientific">Desulfitobacterium hafniense</name>
    <name type="common">Desulfitobacterium frappieri</name>
    <dbReference type="NCBI Taxonomy" id="49338"/>
    <lineage>
        <taxon>Bacteria</taxon>
        <taxon>Bacillati</taxon>
        <taxon>Bacillota</taxon>
        <taxon>Clostridia</taxon>
        <taxon>Eubacteriales</taxon>
        <taxon>Desulfitobacteriaceae</taxon>
        <taxon>Desulfitobacterium</taxon>
    </lineage>
</organism>
<proteinExistence type="predicted"/>
<accession>A0A098B5V6</accession>
<dbReference type="PATRIC" id="fig|49338.4.peg.4130"/>
<dbReference type="RefSeq" id="WP_005809157.1">
    <property type="nucleotide sequence ID" value="NZ_CABKQQ010000019.1"/>
</dbReference>
<gene>
    <name evidence="1" type="ORF">DPCES_3846</name>
</gene>
<sequence length="51" mass="5520">MCFRPPTANKPVKCPACGMYNPPTMKVCKKCGFDGTEGSGDPSKQKPKNED</sequence>